<proteinExistence type="predicted"/>
<organism evidence="1 2">
    <name type="scientific">Amycolatopsis keratiniphila subsp. keratiniphila</name>
    <dbReference type="NCBI Taxonomy" id="227715"/>
    <lineage>
        <taxon>Bacteria</taxon>
        <taxon>Bacillati</taxon>
        <taxon>Actinomycetota</taxon>
        <taxon>Actinomycetes</taxon>
        <taxon>Pseudonocardiales</taxon>
        <taxon>Pseudonocardiaceae</taxon>
        <taxon>Amycolatopsis</taxon>
        <taxon>Amycolatopsis japonica group</taxon>
    </lineage>
</organism>
<evidence type="ECO:0000313" key="2">
    <source>
        <dbReference type="Proteomes" id="UP000076660"/>
    </source>
</evidence>
<gene>
    <name evidence="1" type="ORF">AVR91_0238685</name>
</gene>
<name>A0A1W2LHK1_9PSEU</name>
<accession>A0A1W2LHK1</accession>
<reference evidence="1 2" key="1">
    <citation type="submission" date="2016-12" db="EMBL/GenBank/DDBJ databases">
        <title>Amycolatopsis keratiniphila subsp. keratiniphila genome sequencing and assembly.</title>
        <authorList>
            <person name="Mayilraj S."/>
            <person name="Kaur N."/>
        </authorList>
    </citation>
    <scope>NUCLEOTIDE SEQUENCE [LARGE SCALE GENOMIC DNA]</scope>
    <source>
        <strain evidence="1 2">DSM 44409</strain>
    </source>
</reference>
<protein>
    <recommendedName>
        <fullName evidence="3">DUF3168 domain-containing protein</fullName>
    </recommendedName>
</protein>
<dbReference type="Proteomes" id="UP000076660">
    <property type="component" value="Unassembled WGS sequence"/>
</dbReference>
<evidence type="ECO:0008006" key="3">
    <source>
        <dbReference type="Google" id="ProtNLM"/>
    </source>
</evidence>
<dbReference type="RefSeq" id="WP_063823187.1">
    <property type="nucleotide sequence ID" value="NZ_LQMT02000042.1"/>
</dbReference>
<dbReference type="EMBL" id="LQMT02000042">
    <property type="protein sequence ID" value="ONF62293.1"/>
    <property type="molecule type" value="Genomic_DNA"/>
</dbReference>
<dbReference type="AlphaFoldDB" id="A0A1W2LHK1"/>
<evidence type="ECO:0000313" key="1">
    <source>
        <dbReference type="EMBL" id="ONF62293.1"/>
    </source>
</evidence>
<comment type="caution">
    <text evidence="1">The sequence shown here is derived from an EMBL/GenBank/DDBJ whole genome shotgun (WGS) entry which is preliminary data.</text>
</comment>
<sequence length="137" mass="14612">MDIAAVKAAAAAAVEAHVAGLRCFAFVPDAISPPAFFVAEVEVEYDGTFGRGMDTVYLTCRLLVSHATDRTGQEQLDGYLRGAGPLSVKQAIEADPSLGGVCDAVRVQRVSGYGLYEHSNSQYYGAEWRVLIIGRGN</sequence>